<gene>
    <name evidence="2" type="primary">LOC107058807</name>
</gene>
<organism evidence="2 3">
    <name type="scientific">Solanum tuberosum</name>
    <name type="common">Potato</name>
    <dbReference type="NCBI Taxonomy" id="4113"/>
    <lineage>
        <taxon>Eukaryota</taxon>
        <taxon>Viridiplantae</taxon>
        <taxon>Streptophyta</taxon>
        <taxon>Embryophyta</taxon>
        <taxon>Tracheophyta</taxon>
        <taxon>Spermatophyta</taxon>
        <taxon>Magnoliopsida</taxon>
        <taxon>eudicotyledons</taxon>
        <taxon>Gunneridae</taxon>
        <taxon>Pentapetalae</taxon>
        <taxon>asterids</taxon>
        <taxon>lamiids</taxon>
        <taxon>Solanales</taxon>
        <taxon>Solanaceae</taxon>
        <taxon>Solanoideae</taxon>
        <taxon>Solaneae</taxon>
        <taxon>Solanum</taxon>
    </lineage>
</organism>
<dbReference type="Proteomes" id="UP000011115">
    <property type="component" value="Unassembled WGS sequence"/>
</dbReference>
<reference evidence="3" key="1">
    <citation type="journal article" date="2011" name="Nature">
        <title>Genome sequence and analysis of the tuber crop potato.</title>
        <authorList>
            <consortium name="The Potato Genome Sequencing Consortium"/>
        </authorList>
    </citation>
    <scope>NUCLEOTIDE SEQUENCE [LARGE SCALE GENOMIC DNA]</scope>
    <source>
        <strain evidence="3">cv. DM1-3 516 R44</strain>
    </source>
</reference>
<dbReference type="OrthoDB" id="1303199at2759"/>
<evidence type="ECO:0000313" key="3">
    <source>
        <dbReference type="Proteomes" id="UP000011115"/>
    </source>
</evidence>
<dbReference type="PANTHER" id="PTHR31672:SF13">
    <property type="entry name" value="F-BOX PROTEIN CPR30-LIKE"/>
    <property type="match status" value="1"/>
</dbReference>
<feature type="domain" description="F-box associated beta-propeller type 1" evidence="1">
    <location>
        <begin position="2"/>
        <end position="179"/>
    </location>
</feature>
<dbReference type="HOGENOM" id="CLU_027176_1_4_1"/>
<name>M1BZH6_SOLTU</name>
<dbReference type="KEGG" id="sot:107058807"/>
<keyword evidence="3" id="KW-1185">Reference proteome</keyword>
<evidence type="ECO:0000259" key="1">
    <source>
        <dbReference type="Pfam" id="PF07734"/>
    </source>
</evidence>
<dbReference type="InterPro" id="IPR006527">
    <property type="entry name" value="F-box-assoc_dom_typ1"/>
</dbReference>
<accession>M1BZH6</accession>
<sequence length="231" mass="26747">MFGFGYDELHDDYKVVIIDYNYSIFSRDEIEVKVYSLKSDSWTNVDYCDEDTFFVKKSSGYCGETLIDNGSFVDGKLHWSTSTSIPGPDPNVHKGKYIIAFDLANENWEKVEKPSFGEGEVELRVRKLRSDLSVFSDYKTTHIGAWVMKEYGVKESWTKMFTIRYPNDPEWLPNFFMSNNGEILSLSGTTSIIYNSKDDSFRYSDVINCHYGKYAQFYLERLVCPFSTQGT</sequence>
<dbReference type="RefSeq" id="XP_015160461.1">
    <property type="nucleotide sequence ID" value="XM_015304975.1"/>
</dbReference>
<dbReference type="PANTHER" id="PTHR31672">
    <property type="entry name" value="BNACNNG10540D PROTEIN"/>
    <property type="match status" value="1"/>
</dbReference>
<dbReference type="Gramene" id="PGSC0003DMT400056479">
    <property type="protein sequence ID" value="PGSC0003DMT400056479"/>
    <property type="gene ID" value="PGSC0003DMG400021943"/>
</dbReference>
<dbReference type="GeneID" id="107058807"/>
<dbReference type="AlphaFoldDB" id="M1BZH6"/>
<reference evidence="2" key="2">
    <citation type="submission" date="2015-06" db="UniProtKB">
        <authorList>
            <consortium name="EnsemblPlants"/>
        </authorList>
    </citation>
    <scope>IDENTIFICATION</scope>
    <source>
        <strain evidence="2">DM1-3 516 R44</strain>
    </source>
</reference>
<dbReference type="InterPro" id="IPR017451">
    <property type="entry name" value="F-box-assoc_interact_dom"/>
</dbReference>
<dbReference type="STRING" id="4113.M1BZH6"/>
<proteinExistence type="predicted"/>
<dbReference type="OMA" id="DVINCHY"/>
<dbReference type="PaxDb" id="4113-PGSC0003DMT400056479"/>
<evidence type="ECO:0000313" key="2">
    <source>
        <dbReference type="EnsemblPlants" id="PGSC0003DMT400056479"/>
    </source>
</evidence>
<protein>
    <submittedName>
        <fullName evidence="2">F-box domain-containing protein</fullName>
    </submittedName>
</protein>
<dbReference type="Pfam" id="PF07734">
    <property type="entry name" value="FBA_1"/>
    <property type="match status" value="1"/>
</dbReference>
<dbReference type="InterPro" id="IPR050796">
    <property type="entry name" value="SCF_F-box_component"/>
</dbReference>
<dbReference type="EnsemblPlants" id="PGSC0003DMT400056479">
    <property type="protein sequence ID" value="PGSC0003DMT400056479"/>
    <property type="gene ID" value="PGSC0003DMG400021943"/>
</dbReference>
<dbReference type="NCBIfam" id="TIGR01640">
    <property type="entry name" value="F_box_assoc_1"/>
    <property type="match status" value="1"/>
</dbReference>
<dbReference type="InParanoid" id="M1BZH6"/>
<dbReference type="eggNOG" id="ENOG502QUVH">
    <property type="taxonomic scope" value="Eukaryota"/>
</dbReference>